<dbReference type="InterPro" id="IPR045175">
    <property type="entry name" value="M28_fam"/>
</dbReference>
<evidence type="ECO:0000259" key="1">
    <source>
        <dbReference type="Pfam" id="PF04389"/>
    </source>
</evidence>
<keyword evidence="3" id="KW-1185">Reference proteome</keyword>
<reference evidence="2" key="1">
    <citation type="submission" date="2023-01" db="EMBL/GenBank/DDBJ databases">
        <title>Complete genome sequence of Planctobacterium marinum strain Dej080120_11.</title>
        <authorList>
            <person name="Ueki S."/>
            <person name="Maruyama F."/>
        </authorList>
    </citation>
    <scope>NUCLEOTIDE SEQUENCE</scope>
    <source>
        <strain evidence="2">Dej080120_11</strain>
    </source>
</reference>
<dbReference type="PANTHER" id="PTHR12147">
    <property type="entry name" value="METALLOPEPTIDASE M28 FAMILY MEMBER"/>
    <property type="match status" value="1"/>
</dbReference>
<proteinExistence type="predicted"/>
<dbReference type="EMBL" id="AP027272">
    <property type="protein sequence ID" value="BDX05114.1"/>
    <property type="molecule type" value="Genomic_DNA"/>
</dbReference>
<evidence type="ECO:0000313" key="2">
    <source>
        <dbReference type="EMBL" id="BDX05114.1"/>
    </source>
</evidence>
<feature type="domain" description="Peptidase M28" evidence="1">
    <location>
        <begin position="94"/>
        <end position="297"/>
    </location>
</feature>
<keyword evidence="2" id="KW-0378">Hydrolase</keyword>
<organism evidence="2 3">
    <name type="scientific">Planctobacterium marinum</name>
    <dbReference type="NCBI Taxonomy" id="1631968"/>
    <lineage>
        <taxon>Bacteria</taxon>
        <taxon>Pseudomonadati</taxon>
        <taxon>Pseudomonadota</taxon>
        <taxon>Gammaproteobacteria</taxon>
        <taxon>Alteromonadales</taxon>
        <taxon>Alteromonadaceae</taxon>
        <taxon>Planctobacterium</taxon>
    </lineage>
</organism>
<keyword evidence="2" id="KW-0031">Aminopeptidase</keyword>
<evidence type="ECO:0000313" key="3">
    <source>
        <dbReference type="Proteomes" id="UP001333710"/>
    </source>
</evidence>
<dbReference type="Proteomes" id="UP001333710">
    <property type="component" value="Chromosome"/>
</dbReference>
<dbReference type="GO" id="GO:0006508">
    <property type="term" value="P:proteolysis"/>
    <property type="evidence" value="ECO:0007669"/>
    <property type="project" value="InterPro"/>
</dbReference>
<name>A0AA48HNJ6_9ALTE</name>
<dbReference type="InterPro" id="IPR007484">
    <property type="entry name" value="Peptidase_M28"/>
</dbReference>
<dbReference type="AlphaFoldDB" id="A0AA48HNJ6"/>
<dbReference type="PANTHER" id="PTHR12147:SF26">
    <property type="entry name" value="PEPTIDASE M28 DOMAIN-CONTAINING PROTEIN"/>
    <property type="match status" value="1"/>
</dbReference>
<dbReference type="RefSeq" id="WP_338291076.1">
    <property type="nucleotide sequence ID" value="NZ_AP027272.1"/>
</dbReference>
<accession>A0AA48HNJ6</accession>
<dbReference type="Pfam" id="PF04389">
    <property type="entry name" value="Peptidase_M28"/>
    <property type="match status" value="1"/>
</dbReference>
<keyword evidence="2" id="KW-0645">Protease</keyword>
<protein>
    <submittedName>
        <fullName evidence="2">Aminopeptidase</fullName>
    </submittedName>
</protein>
<gene>
    <name evidence="2" type="ORF">MACH26_06350</name>
</gene>
<dbReference type="SUPFAM" id="SSF53187">
    <property type="entry name" value="Zn-dependent exopeptidases"/>
    <property type="match status" value="1"/>
</dbReference>
<dbReference type="GO" id="GO:0004177">
    <property type="term" value="F:aminopeptidase activity"/>
    <property type="evidence" value="ECO:0007669"/>
    <property type="project" value="UniProtKB-KW"/>
</dbReference>
<sequence length="308" mass="35000">MAEEQCRALNQQYTPQQVQLWQDLSYLSDPDMQGRKGGTEGARLARDYIVKRFAQSGLQPLAQLASQQDNQEADFAWHHYFSPTSMSSVKKGVNVVGYLPGETQNQFIVITAHYDHLGKKGRHVFSGANDNASGVAALFYLAHKLGKRDTALSIIFLATDYEEAGLKGAAAFLEDNLIAPENIKLNINLDMIAQPGRYWTLYASGTHQQPQFKPVIEQVITSSPVCFEMGLDKPSRSYDRKTRIDWRKASDHWEFARRDIPWLYLGVKDYKYYHTPRDTIDKLSRPFYIGVVDTALNTVIAMDHFLSR</sequence>
<dbReference type="GO" id="GO:0008235">
    <property type="term" value="F:metalloexopeptidase activity"/>
    <property type="evidence" value="ECO:0007669"/>
    <property type="project" value="InterPro"/>
</dbReference>
<dbReference type="Gene3D" id="3.40.630.10">
    <property type="entry name" value="Zn peptidases"/>
    <property type="match status" value="1"/>
</dbReference>
<dbReference type="KEGG" id="pmaw:MACH26_06350"/>